<evidence type="ECO:0000313" key="3">
    <source>
        <dbReference type="EMBL" id="RZB61914.1"/>
    </source>
</evidence>
<dbReference type="PANTHER" id="PTHR32166">
    <property type="entry name" value="OSJNBA0013A04.12 PROTEIN"/>
    <property type="match status" value="1"/>
</dbReference>
<organism evidence="3 4">
    <name type="scientific">Glycine soja</name>
    <name type="common">Wild soybean</name>
    <dbReference type="NCBI Taxonomy" id="3848"/>
    <lineage>
        <taxon>Eukaryota</taxon>
        <taxon>Viridiplantae</taxon>
        <taxon>Streptophyta</taxon>
        <taxon>Embryophyta</taxon>
        <taxon>Tracheophyta</taxon>
        <taxon>Spermatophyta</taxon>
        <taxon>Magnoliopsida</taxon>
        <taxon>eudicotyledons</taxon>
        <taxon>Gunneridae</taxon>
        <taxon>Pentapetalae</taxon>
        <taxon>rosids</taxon>
        <taxon>fabids</taxon>
        <taxon>Fabales</taxon>
        <taxon>Fabaceae</taxon>
        <taxon>Papilionoideae</taxon>
        <taxon>50 kb inversion clade</taxon>
        <taxon>NPAAA clade</taxon>
        <taxon>indigoferoid/millettioid clade</taxon>
        <taxon>Phaseoleae</taxon>
        <taxon>Glycine</taxon>
        <taxon>Glycine subgen. Soja</taxon>
    </lineage>
</organism>
<reference evidence="3 4" key="1">
    <citation type="submission" date="2018-09" db="EMBL/GenBank/DDBJ databases">
        <title>A high-quality reference genome of wild soybean provides a powerful tool to mine soybean genomes.</title>
        <authorList>
            <person name="Xie M."/>
            <person name="Chung C.Y.L."/>
            <person name="Li M.-W."/>
            <person name="Wong F.-L."/>
            <person name="Chan T.-F."/>
            <person name="Lam H.-M."/>
        </authorList>
    </citation>
    <scope>NUCLEOTIDE SEQUENCE [LARGE SCALE GENOMIC DNA]</scope>
    <source>
        <strain evidence="4">cv. W05</strain>
        <tissue evidence="3">Hypocotyl of etiolated seedlings</tissue>
    </source>
</reference>
<comment type="caution">
    <text evidence="3">The sequence shown here is derived from an EMBL/GenBank/DDBJ whole genome shotgun (WGS) entry which is preliminary data.</text>
</comment>
<sequence length="793" mass="88692">MPQNDTHSHQNGEATVTTSSSSQHPVLTLQLQAMTSTTTSTSTDPLPFSSDAGALRAINKRFEGLLTVRTKAMKGKGAWYWAHLEPILVPHPDTGLPKSVKLKCSLCDSLFSSSNPSRTASEHFKRGTCSNFTSSLRPPSPLPISSITPAPRKRPSPATSPPSYQNHSLPILHSSHFQISHANTAHSHNHHHHHQHLMLSGGKDDLCALAMFEDSVKKLKSPKTSPGPALSKDQVNSALDLLFDWFYENSVSLSMIEHRKFQAFLSQVGLPNKLGREISGERLDARFVEAKAESEARIRDAMFFQLASDGWKCGDWFNLDFCCGGDCGGVGGGESLVKFVVNLPNGSSVFQKAVFNGGVENSKYAEEVIWEMVTEVTGSVVQRCVGIVADKFKAKALRNLEVQHHWMVNTACQLQGLTSLIKDFNCELPLFRVVIENCLKVANFIDNELHLRSVFLKYRMQEMDCGGLIRVPSPKCDPLKNFGVAFPTLEDTLSCARVIQRVVMEDGFKVMCMEDPLAREVAGMVQNEGFWNELEAVYSLVRLVKGMVQDVETERPLIGRCLSLWEELRSKVKEWCGKYNIVEGHAEKIVEKRFRKNYHPAWAAAFILDPLYLVKDASGKYLPPYKCLTREQEKDVDKLLTRLASREEAHVVLMELMKWRSEGLDPLYAQAVQMKQKDPVTGKMKVANPLSSRLVWETCLSEFKSLGKIAVRLIFLHATSSGFKSNSSFTRKVSANKHSRVTLERAQKIIYIAAHAKLERRDFSNGEEKDAELFVMSNSEDDMLEVYADAPLV</sequence>
<dbReference type="EMBL" id="QZWG01000016">
    <property type="protein sequence ID" value="RZB61914.1"/>
    <property type="molecule type" value="Genomic_DNA"/>
</dbReference>
<dbReference type="InterPro" id="IPR012337">
    <property type="entry name" value="RNaseH-like_sf"/>
</dbReference>
<evidence type="ECO:0000313" key="4">
    <source>
        <dbReference type="Proteomes" id="UP000289340"/>
    </source>
</evidence>
<dbReference type="AlphaFoldDB" id="A0A445GL32"/>
<dbReference type="Proteomes" id="UP000289340">
    <property type="component" value="Chromosome 16"/>
</dbReference>
<feature type="compositionally biased region" description="Basic and acidic residues" evidence="1">
    <location>
        <begin position="1"/>
        <end position="10"/>
    </location>
</feature>
<gene>
    <name evidence="3" type="ORF">D0Y65_044274</name>
</gene>
<keyword evidence="4" id="KW-1185">Reference proteome</keyword>
<dbReference type="Gramene" id="XM_028351819.1">
    <property type="protein sequence ID" value="XP_028207620.1"/>
    <property type="gene ID" value="LOC114390896"/>
</dbReference>
<feature type="region of interest" description="Disordered" evidence="1">
    <location>
        <begin position="1"/>
        <end position="24"/>
    </location>
</feature>
<name>A0A445GL32_GLYSO</name>
<dbReference type="PANTHER" id="PTHR32166:SF115">
    <property type="entry name" value="DUF659 DOMAIN-CONTAINING PROTEIN"/>
    <property type="match status" value="1"/>
</dbReference>
<dbReference type="SUPFAM" id="SSF53098">
    <property type="entry name" value="Ribonuclease H-like"/>
    <property type="match status" value="1"/>
</dbReference>
<feature type="domain" description="DUF7963" evidence="2">
    <location>
        <begin position="51"/>
        <end position="133"/>
    </location>
</feature>
<dbReference type="InterPro" id="IPR058269">
    <property type="entry name" value="DUF7963"/>
</dbReference>
<evidence type="ECO:0000256" key="1">
    <source>
        <dbReference type="SAM" id="MobiDB-lite"/>
    </source>
</evidence>
<evidence type="ECO:0000259" key="2">
    <source>
        <dbReference type="Pfam" id="PF25908"/>
    </source>
</evidence>
<feature type="region of interest" description="Disordered" evidence="1">
    <location>
        <begin position="130"/>
        <end position="165"/>
    </location>
</feature>
<feature type="compositionally biased region" description="Low complexity" evidence="1">
    <location>
        <begin position="133"/>
        <end position="149"/>
    </location>
</feature>
<protein>
    <recommendedName>
        <fullName evidence="2">DUF7963 domain-containing protein</fullName>
    </recommendedName>
</protein>
<proteinExistence type="predicted"/>
<dbReference type="Pfam" id="PF25908">
    <property type="entry name" value="DUF7963"/>
    <property type="match status" value="1"/>
</dbReference>
<feature type="compositionally biased region" description="Polar residues" evidence="1">
    <location>
        <begin position="11"/>
        <end position="24"/>
    </location>
</feature>
<accession>A0A445GL32</accession>